<feature type="region of interest" description="Disordered" evidence="1">
    <location>
        <begin position="1"/>
        <end position="47"/>
    </location>
</feature>
<feature type="compositionally biased region" description="Pro residues" evidence="1">
    <location>
        <begin position="426"/>
        <end position="439"/>
    </location>
</feature>
<feature type="compositionally biased region" description="Low complexity" evidence="1">
    <location>
        <begin position="440"/>
        <end position="455"/>
    </location>
</feature>
<evidence type="ECO:0000256" key="1">
    <source>
        <dbReference type="SAM" id="MobiDB-lite"/>
    </source>
</evidence>
<accession>A0A7R8ZPA8</accession>
<reference evidence="2" key="1">
    <citation type="submission" date="2020-11" db="EMBL/GenBank/DDBJ databases">
        <authorList>
            <person name="Tran Van P."/>
        </authorList>
    </citation>
    <scope>NUCLEOTIDE SEQUENCE</scope>
</reference>
<name>A0A7R8ZPA8_9CRUS</name>
<feature type="region of interest" description="Disordered" evidence="1">
    <location>
        <begin position="358"/>
        <end position="488"/>
    </location>
</feature>
<evidence type="ECO:0000313" key="2">
    <source>
        <dbReference type="EMBL" id="CAD7226604.1"/>
    </source>
</evidence>
<dbReference type="AlphaFoldDB" id="A0A7R8ZPA8"/>
<dbReference type="PRINTS" id="PR01217">
    <property type="entry name" value="PRICHEXTENSN"/>
</dbReference>
<feature type="compositionally biased region" description="Pro residues" evidence="1">
    <location>
        <begin position="156"/>
        <end position="170"/>
    </location>
</feature>
<feature type="compositionally biased region" description="Low complexity" evidence="1">
    <location>
        <begin position="206"/>
        <end position="226"/>
    </location>
</feature>
<feature type="compositionally biased region" description="Basic and acidic residues" evidence="1">
    <location>
        <begin position="367"/>
        <end position="376"/>
    </location>
</feature>
<organism evidence="2">
    <name type="scientific">Cyprideis torosa</name>
    <dbReference type="NCBI Taxonomy" id="163714"/>
    <lineage>
        <taxon>Eukaryota</taxon>
        <taxon>Metazoa</taxon>
        <taxon>Ecdysozoa</taxon>
        <taxon>Arthropoda</taxon>
        <taxon>Crustacea</taxon>
        <taxon>Oligostraca</taxon>
        <taxon>Ostracoda</taxon>
        <taxon>Podocopa</taxon>
        <taxon>Podocopida</taxon>
        <taxon>Cytherocopina</taxon>
        <taxon>Cytheroidea</taxon>
        <taxon>Cytherideidae</taxon>
        <taxon>Cyprideis</taxon>
    </lineage>
</organism>
<feature type="region of interest" description="Disordered" evidence="1">
    <location>
        <begin position="505"/>
        <end position="538"/>
    </location>
</feature>
<gene>
    <name evidence="2" type="ORF">CTOB1V02_LOCUS4521</name>
</gene>
<proteinExistence type="predicted"/>
<feature type="region of interest" description="Disordered" evidence="1">
    <location>
        <begin position="148"/>
        <end position="176"/>
    </location>
</feature>
<protein>
    <submittedName>
        <fullName evidence="2">Uncharacterized protein</fullName>
    </submittedName>
</protein>
<feature type="compositionally biased region" description="Gly residues" evidence="1">
    <location>
        <begin position="1"/>
        <end position="11"/>
    </location>
</feature>
<dbReference type="EMBL" id="OB660872">
    <property type="protein sequence ID" value="CAD7226604.1"/>
    <property type="molecule type" value="Genomic_DNA"/>
</dbReference>
<feature type="compositionally biased region" description="Polar residues" evidence="1">
    <location>
        <begin position="279"/>
        <end position="295"/>
    </location>
</feature>
<feature type="compositionally biased region" description="Pro residues" evidence="1">
    <location>
        <begin position="393"/>
        <end position="419"/>
    </location>
</feature>
<sequence length="538" mass="55518">MQVKGARGGSGRPAAGSRQNSMPIATIGPARVDSPVKSSMPPKQTLPPYNRYFPNPVFANGLPSGVFLSSATTGLPLQMARTEFNAAPPGAQVRHQLPPAQMAYSTQAPWFQYGPQQQAQAFIYVANTNQRWPNPAAAYNPTALYTQPTAIRGTPPAQPPPTPPQVPQAPIPQAEHKRAKNVLRIEDPTTGALLNEDYIAQNASSSIATSTSSGDASGQTATSGAGRPSGGAAPGPGPPSAPHSGMGGPPSSAVPSMHPPSATLANTAFPPPSPAVRMPQSQPSSEASVPQSYDPSSGAPMAPHHGMHPGVPRGPAPMMTTYQAQANSNMGAAGDPTMQNWYVPGYHQRSYLHHQQRMPMMMGGHPPSEKGSHAVKIEAPPPSSSTPRVATPPQQPPQQPPSHPPPPASTGQPTPPPAAPSSTTPAPAPTPAPKQPPTAPAAAPAPSQTTATATPPQVPQKEPEQATESSVGCLPCFVHSNRPAGSGRERVACQCRCSSSAEPIAQQRGVSHDGQLQQNSALDLHSANDGGAALLRDL</sequence>
<feature type="region of interest" description="Disordered" evidence="1">
    <location>
        <begin position="206"/>
        <end position="319"/>
    </location>
</feature>